<dbReference type="SUPFAM" id="SSF53623">
    <property type="entry name" value="MurD-like peptide ligases, catalytic domain"/>
    <property type="match status" value="1"/>
</dbReference>
<evidence type="ECO:0000259" key="4">
    <source>
        <dbReference type="Pfam" id="PF08245"/>
    </source>
</evidence>
<keyword evidence="6" id="KW-1185">Reference proteome</keyword>
<dbReference type="Proteomes" id="UP001304970">
    <property type="component" value="Chromosome"/>
</dbReference>
<dbReference type="GO" id="GO:0008764">
    <property type="term" value="F:UDP-N-acetylmuramoylalanine-D-glutamate ligase activity"/>
    <property type="evidence" value="ECO:0007669"/>
    <property type="project" value="UniProtKB-EC"/>
</dbReference>
<keyword evidence="2" id="KW-0547">Nucleotide-binding</keyword>
<reference evidence="5 6" key="1">
    <citation type="submission" date="2023-07" db="EMBL/GenBank/DDBJ databases">
        <title>Closed genome sequence of Methanosarcinaceae archaeon Am2.</title>
        <authorList>
            <person name="Poehlein A."/>
            <person name="Protasov E."/>
            <person name="Platt K."/>
            <person name="Reeh H."/>
            <person name="Daniel R."/>
            <person name="Brune A."/>
        </authorList>
    </citation>
    <scope>NUCLEOTIDE SEQUENCE [LARGE SCALE GENOMIC DNA]</scope>
    <source>
        <strain evidence="5 6">Am2</strain>
    </source>
</reference>
<dbReference type="Gene3D" id="3.40.1190.10">
    <property type="entry name" value="Mur-like, catalytic domain"/>
    <property type="match status" value="1"/>
</dbReference>
<evidence type="ECO:0000256" key="3">
    <source>
        <dbReference type="ARBA" id="ARBA00022840"/>
    </source>
</evidence>
<sequence length="509" mass="56449">MNHSEIPWAKIAVFDLNHGGFAIAEQLSKKGIYVTVFDVYGKTSEEQLKSASERYGFSVSGKVEDLENPDGAPFEIICSPIHLYGQNEFFKKADELKIPIITHHDMVGRLLHGDKRLAGKKLFEITGVRGKTSTAILFAQMISAKKTVSLHTSKGLSIWKDGNFTNICDGISISPAYVPSILDLIFDAGYDPDFFIFEISLGSTGAEDVGILTTLDPEYMVSGNTVSSTDIKTQIFTRAKENGTFIVNYDDWAKIKSYIRQDQKVIIFDASGKAISDGATTDAFLDISKGKDGASTLEIESSRNSLFFSTLLKDGYDAESYKIAFAASISAALEFDVSESYIADIIRQFKGINGRMQESQKEDRFILDNSNSGLDIYSCEFAIKYMLGKYFDKKSAHYDPKRKLIVVIGEENKTVCSGMLPQDIDKLLNVYKKEISESVFVGSRLHDYMQEICAVTENQDGERKTAPTDLDESGDVCALYADDFVSGFEKALEVSKEGDVIVLNVKCFR</sequence>
<dbReference type="GO" id="GO:0005737">
    <property type="term" value="C:cytoplasm"/>
    <property type="evidence" value="ECO:0007669"/>
    <property type="project" value="InterPro"/>
</dbReference>
<dbReference type="EC" id="6.3.2.9" evidence="5"/>
<dbReference type="GeneID" id="89227694"/>
<keyword evidence="3" id="KW-0067">ATP-binding</keyword>
<organism evidence="5 6">
    <name type="scientific">Methanolapillus ohkumae</name>
    <dbReference type="NCBI Taxonomy" id="3028298"/>
    <lineage>
        <taxon>Archaea</taxon>
        <taxon>Methanobacteriati</taxon>
        <taxon>Methanobacteriota</taxon>
        <taxon>Stenosarchaea group</taxon>
        <taxon>Methanomicrobia</taxon>
        <taxon>Methanosarcinales</taxon>
        <taxon>Methanosarcinaceae</taxon>
        <taxon>Methanolapillus</taxon>
    </lineage>
</organism>
<evidence type="ECO:0000256" key="2">
    <source>
        <dbReference type="ARBA" id="ARBA00022741"/>
    </source>
</evidence>
<dbReference type="GO" id="GO:0008360">
    <property type="term" value="P:regulation of cell shape"/>
    <property type="evidence" value="ECO:0007669"/>
    <property type="project" value="InterPro"/>
</dbReference>
<dbReference type="RefSeq" id="WP_338098056.1">
    <property type="nucleotide sequence ID" value="NZ_CP131061.1"/>
</dbReference>
<dbReference type="InterPro" id="IPR036565">
    <property type="entry name" value="Mur-like_cat_sf"/>
</dbReference>
<keyword evidence="1 5" id="KW-0436">Ligase</keyword>
<dbReference type="GO" id="GO:0051301">
    <property type="term" value="P:cell division"/>
    <property type="evidence" value="ECO:0007669"/>
    <property type="project" value="InterPro"/>
</dbReference>
<name>A0AA96V5Y7_9EURY</name>
<evidence type="ECO:0000313" key="5">
    <source>
        <dbReference type="EMBL" id="WNY26531.1"/>
    </source>
</evidence>
<dbReference type="NCBIfam" id="NF033197">
    <property type="entry name" value="F430_CfbE"/>
    <property type="match status" value="1"/>
</dbReference>
<evidence type="ECO:0000256" key="1">
    <source>
        <dbReference type="ARBA" id="ARBA00022598"/>
    </source>
</evidence>
<dbReference type="PANTHER" id="PTHR43692">
    <property type="entry name" value="UDP-N-ACETYLMURAMOYLALANINE--D-GLUTAMATE LIGASE"/>
    <property type="match status" value="1"/>
</dbReference>
<dbReference type="InterPro" id="IPR005762">
    <property type="entry name" value="MurD"/>
</dbReference>
<dbReference type="AlphaFoldDB" id="A0AA96V5Y7"/>
<feature type="domain" description="Mur ligase central" evidence="4">
    <location>
        <begin position="125"/>
        <end position="293"/>
    </location>
</feature>
<accession>A0AA96V5Y7</accession>
<protein>
    <submittedName>
        <fullName evidence="5">UDP-N-acetylmuramoylalanine--D-glutamate ligase</fullName>
        <ecNumber evidence="5">6.3.2.9</ecNumber>
    </submittedName>
</protein>
<dbReference type="Pfam" id="PF08245">
    <property type="entry name" value="Mur_ligase_M"/>
    <property type="match status" value="1"/>
</dbReference>
<evidence type="ECO:0000313" key="6">
    <source>
        <dbReference type="Proteomes" id="UP001304970"/>
    </source>
</evidence>
<dbReference type="EMBL" id="CP131061">
    <property type="protein sequence ID" value="WNY26531.1"/>
    <property type="molecule type" value="Genomic_DNA"/>
</dbReference>
<gene>
    <name evidence="5" type="primary">murD</name>
    <name evidence="5" type="ORF">MsAm2_02940</name>
</gene>
<dbReference type="InterPro" id="IPR013221">
    <property type="entry name" value="Mur_ligase_cen"/>
</dbReference>
<dbReference type="GO" id="GO:0005524">
    <property type="term" value="F:ATP binding"/>
    <property type="evidence" value="ECO:0007669"/>
    <property type="project" value="UniProtKB-KW"/>
</dbReference>
<dbReference type="PANTHER" id="PTHR43692:SF1">
    <property type="entry name" value="UDP-N-ACETYLMURAMOYLALANINE--D-GLUTAMATE LIGASE"/>
    <property type="match status" value="1"/>
</dbReference>
<proteinExistence type="predicted"/>